<evidence type="ECO:0000313" key="5">
    <source>
        <dbReference type="Proteomes" id="UP001175271"/>
    </source>
</evidence>
<dbReference type="GO" id="GO:0004185">
    <property type="term" value="F:serine-type carboxypeptidase activity"/>
    <property type="evidence" value="ECO:0007669"/>
    <property type="project" value="UniProtKB-UniRule"/>
</dbReference>
<feature type="compositionally biased region" description="Basic residues" evidence="3">
    <location>
        <begin position="1080"/>
        <end position="1100"/>
    </location>
</feature>
<dbReference type="EMBL" id="JAUCMV010000004">
    <property type="protein sequence ID" value="KAK0407406.1"/>
    <property type="molecule type" value="Genomic_DNA"/>
</dbReference>
<feature type="signal peptide" evidence="2">
    <location>
        <begin position="1"/>
        <end position="20"/>
    </location>
</feature>
<dbReference type="SUPFAM" id="SSF53474">
    <property type="entry name" value="alpha/beta-Hydrolases"/>
    <property type="match status" value="4"/>
</dbReference>
<reference evidence="4" key="1">
    <citation type="submission" date="2023-06" db="EMBL/GenBank/DDBJ databases">
        <title>Genomic analysis of the entomopathogenic nematode Steinernema hermaphroditum.</title>
        <authorList>
            <person name="Schwarz E.M."/>
            <person name="Heppert J.K."/>
            <person name="Baniya A."/>
            <person name="Schwartz H.T."/>
            <person name="Tan C.-H."/>
            <person name="Antoshechkin I."/>
            <person name="Sternberg P.W."/>
            <person name="Goodrich-Blair H."/>
            <person name="Dillman A.R."/>
        </authorList>
    </citation>
    <scope>NUCLEOTIDE SEQUENCE</scope>
    <source>
        <strain evidence="4">PS9179</strain>
        <tissue evidence="4">Whole animal</tissue>
    </source>
</reference>
<keyword evidence="2" id="KW-0121">Carboxypeptidase</keyword>
<protein>
    <recommendedName>
        <fullName evidence="2">Carboxypeptidase</fullName>
        <ecNumber evidence="2">3.4.16.-</ecNumber>
    </recommendedName>
</protein>
<keyword evidence="5" id="KW-1185">Reference proteome</keyword>
<feature type="region of interest" description="Disordered" evidence="3">
    <location>
        <begin position="1077"/>
        <end position="1107"/>
    </location>
</feature>
<comment type="caution">
    <text evidence="4">The sequence shown here is derived from an EMBL/GenBank/DDBJ whole genome shotgun (WGS) entry which is preliminary data.</text>
</comment>
<proteinExistence type="inferred from homology"/>
<evidence type="ECO:0000256" key="3">
    <source>
        <dbReference type="SAM" id="MobiDB-lite"/>
    </source>
</evidence>
<keyword evidence="2" id="KW-0645">Protease</keyword>
<gene>
    <name evidence="4" type="ORF">QR680_019180</name>
</gene>
<name>A0AA39HK78_9BILA</name>
<keyword evidence="2" id="KW-0732">Signal</keyword>
<dbReference type="InterPro" id="IPR033124">
    <property type="entry name" value="Ser_caboxypep_his_AS"/>
</dbReference>
<evidence type="ECO:0000256" key="1">
    <source>
        <dbReference type="ARBA" id="ARBA00009431"/>
    </source>
</evidence>
<dbReference type="EC" id="3.4.16.-" evidence="2"/>
<keyword evidence="2" id="KW-0378">Hydrolase</keyword>
<dbReference type="PANTHER" id="PTHR11802:SF480">
    <property type="entry name" value="CARBOXYPEPTIDASE"/>
    <property type="match status" value="1"/>
</dbReference>
<organism evidence="4 5">
    <name type="scientific">Steinernema hermaphroditum</name>
    <dbReference type="NCBI Taxonomy" id="289476"/>
    <lineage>
        <taxon>Eukaryota</taxon>
        <taxon>Metazoa</taxon>
        <taxon>Ecdysozoa</taxon>
        <taxon>Nematoda</taxon>
        <taxon>Chromadorea</taxon>
        <taxon>Rhabditida</taxon>
        <taxon>Tylenchina</taxon>
        <taxon>Panagrolaimomorpha</taxon>
        <taxon>Strongyloidoidea</taxon>
        <taxon>Steinernematidae</taxon>
        <taxon>Steinernema</taxon>
    </lineage>
</organism>
<sequence>MSGGAWQLLAAALFSALVRATPEADSDLVTDLPGLSFQPSFKQYSGYLSVPSGNKLHYWLVESQSNASTDPLVLWLNGGPGCSSLGGFFTEHGPFHPNPDGQTLFENVFSWNKGANVLYLEAPQGVGFSYRPSDQSADNSWNDDKTAQDNVDAVKAFLDRFPQYKTRDFYVTGESYGGVYVPTLTNKLIQMIQGGKLQANLVGMVVGNGELSEYQQVNSAIDLNYYRGIIGKTQFEQLKSCCSDSDGLPLSKCDFSSFVTFDQWGNARPKLNFNNQTFNDCAANVVKYGFQKVWGLTSRYKNDVYNTYQDCYKKPVDGYGAQEHIRRKRSSSTSPINNGYNPFVDFGGLRNLDSTDSQGGFQCYMDDATQSYLRLKSVRQALHIPDEVPDWTDCSDNVGNNYYQQNHDTTPIFQSILDSGYSLRILIYNGDVDMACNFLGDQWFVEALAAKYGFTVVQEFGEWFYMANAGLRHTPAGYKKQFRYKNITLDQLTVKGAGHFVPVDRPAQALQMISNYILNANYSAMIPYSTAPQPLLSQYQKPQPAMTRKQADRIVELPGLTFPINFNQYSGYLQASTGNYLHYWLVESQANPSSDPLVLWLNGGPGCSSLGGFLTELGPFHPNPDGKTLFENVYSWNKGANVLFLEGPRNVGFSYQDKSQNSDDNYNDQKTANDNYLAIKDFLSVYQEYRNRPFYVTGESYGGVYVPTLTSLLVDKIQSGELQGLNLVGMAVGNGELSRVQQIKSAISLLYYHGMYGKQQWDQLRQCCDDLDSYQDLATCDFTKHITLDKYGNAQPIDNSSTCGPLIVQMGQNGVWDIGKVQDVYNMYQDCYQQKTQVFGSRNLRPHKEALKQQLLTLSYDMKNPNFNTYSTDSQGGFPCFASSAAQKWINSKDVRAALHIPDYVQNWTDCNDDINSIYVQQYNDTGAVFDHIYASGYPLRVLIYNGDIDTVCNFLGDQWFIEGTATRNGLATTKKYDQWLYKGQIGGYWKRFNGAQLEIDLLTVKGAGHLVPTDRPGPAFQMINNFLAHRDYGSDMVAYGNNRTPLKKQYSVQEKIASYALPRINALPMVKEYLERKGLQPKRSPKKSISRKKPMKRVKRDNANDKASDKITKLPGLLFNPTFDQYSGFLDASNGTHLHYWLTESQNDPANDPIVLWLNGGPGCSSLGGLLTELGPFRPSADGQHLFENPFSWNKFANVLFLEAPRAVGFSYNEYDLNNEIVYDDDMTAADNLLALKSFFARFPEYQNRPFYITGESFGGVYIPTLARDLLNDINNGNPAKINFAGFAIGNGILSEYDQLNSAANLMYFRGVYGYNDFRNLSSCCHDDPMIYAQTCNFSMYRFGFDASKATPEQLRCNALVTQLGENLVDNSLNDAYNTYQDCYVGASPQNYGSDRKRSKRNSYSYGGQVLSDLNPFVNQAELLNYQSTDAFSTSSCYTGDGAQAYLNRDDVKEALHVNRDVLASVQWVDCSDTLHYNRTHKYYDMADTFEEIFASGRALKILIYNGDVDMVCQFLGDEWFIERLMAKHNVQGTSRAAWNYVLNNGNASSPFLPRIGGYQKRFDMTSFKTVLDLVTIKGSGHFVPMDRPGPALQMITNFFNGQDYSTTLPVITPKPLNIPQPAVPPMDRRELDRVYGLPGLTFELTFNHYSGYLKTNAAGHYLHYWFVESQNDPANDPIILWFNGGPGCSSMSGFFTELGPFFPNPDGRTLFENVYSWNKGYNVIFLDNPRGVGFSYQDMSVNKNLTQNDNMAREDNMAAIIDFFNVYTQFRQNDFYIAGESYAGIYIPTLVQLLFHNKEKLNFNLRGMLLGNGLVSAVQNVRSLPDYLYFHGQVAKSQWDFLKNCCLNKDGLATAFCDYDNFVNVTNVGDDLIPIPSDDPVHQKCASTIIDLAGERAWNDGNDIYNIYQDCYAFKDGDEYKRQQHRQHHVSRLAKLLKKPRGKRAVKQYIKNQLAQIDLVSTDAFMGFPCYSTAATVNYFRLPSVRAALHVPDYVQAYQDCSSDFGLDNYDQNIEDESAIFQDILANAPDNFKVLLYTGDVDTACGLFESQWFLESLYSRNKRKGAFVVQEHEPWYYTRDKEFQKQIAGYQKSFQFGSTRIELVTVKGAGHMVPMDRPGPALQMVDNFIKFSLDKTSQKQAVPFSNLVPYSLDRQPLKPAYQPLVYTDGSQTVPPTTFQLPTGPTVSTVPTPLTTVVLTTTTTNATNITTTTPKAACSSLGSVLFSLVVAVFVRYLF</sequence>
<dbReference type="PROSITE" id="PS00560">
    <property type="entry name" value="CARBOXYPEPT_SER_HIS"/>
    <property type="match status" value="4"/>
</dbReference>
<dbReference type="InterPro" id="IPR018202">
    <property type="entry name" value="Ser_caboxypep_ser_AS"/>
</dbReference>
<feature type="chain" id="PRO_5041485619" description="Carboxypeptidase" evidence="2">
    <location>
        <begin position="21"/>
        <end position="2239"/>
    </location>
</feature>
<dbReference type="Gene3D" id="3.40.50.1820">
    <property type="entry name" value="alpha/beta hydrolase"/>
    <property type="match status" value="4"/>
</dbReference>
<dbReference type="Proteomes" id="UP001175271">
    <property type="component" value="Unassembled WGS sequence"/>
</dbReference>
<dbReference type="PRINTS" id="PR00724">
    <property type="entry name" value="CRBOXYPTASEC"/>
</dbReference>
<dbReference type="FunFam" id="3.40.50.1820:FF:000222">
    <property type="entry name" value="Carboxypeptidase"/>
    <property type="match status" value="4"/>
</dbReference>
<evidence type="ECO:0000256" key="2">
    <source>
        <dbReference type="RuleBase" id="RU361156"/>
    </source>
</evidence>
<dbReference type="InterPro" id="IPR029058">
    <property type="entry name" value="AB_hydrolase_fold"/>
</dbReference>
<comment type="similarity">
    <text evidence="1 2">Belongs to the peptidase S10 family.</text>
</comment>
<evidence type="ECO:0000313" key="4">
    <source>
        <dbReference type="EMBL" id="KAK0407406.1"/>
    </source>
</evidence>
<dbReference type="GO" id="GO:0006508">
    <property type="term" value="P:proteolysis"/>
    <property type="evidence" value="ECO:0007669"/>
    <property type="project" value="UniProtKB-KW"/>
</dbReference>
<dbReference type="Pfam" id="PF00450">
    <property type="entry name" value="Peptidase_S10"/>
    <property type="match status" value="4"/>
</dbReference>
<dbReference type="InterPro" id="IPR001563">
    <property type="entry name" value="Peptidase_S10"/>
</dbReference>
<dbReference type="PROSITE" id="PS00131">
    <property type="entry name" value="CARBOXYPEPT_SER_SER"/>
    <property type="match status" value="3"/>
</dbReference>
<dbReference type="PANTHER" id="PTHR11802">
    <property type="entry name" value="SERINE PROTEASE FAMILY S10 SERINE CARBOXYPEPTIDASE"/>
    <property type="match status" value="1"/>
</dbReference>
<accession>A0AA39HK78</accession>